<comment type="similarity">
    <text evidence="2">Belongs to the TDE1 family.</text>
</comment>
<keyword evidence="8" id="KW-1185">Reference proteome</keyword>
<evidence type="ECO:0000256" key="5">
    <source>
        <dbReference type="ARBA" id="ARBA00023136"/>
    </source>
</evidence>
<name>A0A8B9FDP2_9PSIT</name>
<keyword evidence="5 6" id="KW-0472">Membrane</keyword>
<dbReference type="AlphaFoldDB" id="A0A8B9FDP2"/>
<evidence type="ECO:0000256" key="4">
    <source>
        <dbReference type="ARBA" id="ARBA00022989"/>
    </source>
</evidence>
<proteinExistence type="inferred from homology"/>
<evidence type="ECO:0000313" key="8">
    <source>
        <dbReference type="Proteomes" id="UP000694522"/>
    </source>
</evidence>
<evidence type="ECO:0000256" key="3">
    <source>
        <dbReference type="ARBA" id="ARBA00022692"/>
    </source>
</evidence>
<feature type="transmembrane region" description="Helical" evidence="6">
    <location>
        <begin position="17"/>
        <end position="36"/>
    </location>
</feature>
<evidence type="ECO:0000256" key="6">
    <source>
        <dbReference type="SAM" id="Phobius"/>
    </source>
</evidence>
<dbReference type="GO" id="GO:0016020">
    <property type="term" value="C:membrane"/>
    <property type="evidence" value="ECO:0007669"/>
    <property type="project" value="UniProtKB-SubCell"/>
</dbReference>
<evidence type="ECO:0000256" key="2">
    <source>
        <dbReference type="ARBA" id="ARBA00006665"/>
    </source>
</evidence>
<feature type="transmembrane region" description="Helical" evidence="6">
    <location>
        <begin position="43"/>
        <end position="65"/>
    </location>
</feature>
<comment type="subcellular location">
    <subcellularLocation>
        <location evidence="1">Membrane</location>
        <topology evidence="1">Multi-pass membrane protein</topology>
    </subcellularLocation>
</comment>
<sequence length="113" mass="12828">MGNCFVFGFLSDSTCSLFLLISFLFSIASCLMCSCCPTSRNSIVTILLCSVFLLFSILIAIIMFAPLVEDLVNKVVTVHLNLCKYTNCNKNSAYKLFHRFIKYKQSKVLQLRF</sequence>
<evidence type="ECO:0000313" key="7">
    <source>
        <dbReference type="Ensembl" id="ENSACOP00000006191.1"/>
    </source>
</evidence>
<organism evidence="7 8">
    <name type="scientific">Amazona collaria</name>
    <name type="common">yellow-billed parrot</name>
    <dbReference type="NCBI Taxonomy" id="241587"/>
    <lineage>
        <taxon>Eukaryota</taxon>
        <taxon>Metazoa</taxon>
        <taxon>Chordata</taxon>
        <taxon>Craniata</taxon>
        <taxon>Vertebrata</taxon>
        <taxon>Euteleostomi</taxon>
        <taxon>Archelosauria</taxon>
        <taxon>Archosauria</taxon>
        <taxon>Dinosauria</taxon>
        <taxon>Saurischia</taxon>
        <taxon>Theropoda</taxon>
        <taxon>Coelurosauria</taxon>
        <taxon>Aves</taxon>
        <taxon>Neognathae</taxon>
        <taxon>Neoaves</taxon>
        <taxon>Telluraves</taxon>
        <taxon>Australaves</taxon>
        <taxon>Psittaciformes</taxon>
        <taxon>Psittacidae</taxon>
        <taxon>Amazona</taxon>
    </lineage>
</organism>
<keyword evidence="4 6" id="KW-1133">Transmembrane helix</keyword>
<dbReference type="Ensembl" id="ENSACOT00000006415.1">
    <property type="protein sequence ID" value="ENSACOP00000006191.1"/>
    <property type="gene ID" value="ENSACOG00000004335.1"/>
</dbReference>
<reference evidence="7" key="1">
    <citation type="submission" date="2025-08" db="UniProtKB">
        <authorList>
            <consortium name="Ensembl"/>
        </authorList>
    </citation>
    <scope>IDENTIFICATION</scope>
</reference>
<accession>A0A8B9FDP2</accession>
<reference evidence="7" key="2">
    <citation type="submission" date="2025-09" db="UniProtKB">
        <authorList>
            <consortium name="Ensembl"/>
        </authorList>
    </citation>
    <scope>IDENTIFICATION</scope>
</reference>
<dbReference type="InterPro" id="IPR005016">
    <property type="entry name" value="TDE1/TMS"/>
</dbReference>
<evidence type="ECO:0000256" key="1">
    <source>
        <dbReference type="ARBA" id="ARBA00004141"/>
    </source>
</evidence>
<protein>
    <submittedName>
        <fullName evidence="7">Uncharacterized protein</fullName>
    </submittedName>
</protein>
<dbReference type="Pfam" id="PF03348">
    <property type="entry name" value="Serinc"/>
    <property type="match status" value="1"/>
</dbReference>
<keyword evidence="3 6" id="KW-0812">Transmembrane</keyword>
<dbReference type="Proteomes" id="UP000694522">
    <property type="component" value="Unplaced"/>
</dbReference>